<protein>
    <submittedName>
        <fullName evidence="1">Uncharacterized protein</fullName>
    </submittedName>
</protein>
<name>A0A371JLA3_9FLAO</name>
<reference evidence="1 2" key="1">
    <citation type="submission" date="2018-08" db="EMBL/GenBank/DDBJ databases">
        <title>Muricauda nanhaiensis sp. nov., isolated from seawater of the South China Sea.</title>
        <authorList>
            <person name="Dang Y."/>
        </authorList>
    </citation>
    <scope>NUCLEOTIDE SEQUENCE [LARGE SCALE GENOMIC DNA]</scope>
    <source>
        <strain evidence="1 2">SM1704</strain>
    </source>
</reference>
<proteinExistence type="predicted"/>
<evidence type="ECO:0000313" key="1">
    <source>
        <dbReference type="EMBL" id="RDY57730.1"/>
    </source>
</evidence>
<dbReference type="OrthoDB" id="1494639at2"/>
<gene>
    <name evidence="1" type="ORF">DX873_17685</name>
</gene>
<accession>A0A371JLA3</accession>
<dbReference type="RefSeq" id="WP_116185829.1">
    <property type="nucleotide sequence ID" value="NZ_QTJX01000007.1"/>
</dbReference>
<comment type="caution">
    <text evidence="1">The sequence shown here is derived from an EMBL/GenBank/DDBJ whole genome shotgun (WGS) entry which is preliminary data.</text>
</comment>
<dbReference type="AlphaFoldDB" id="A0A371JLA3"/>
<dbReference type="EMBL" id="QTJX01000007">
    <property type="protein sequence ID" value="RDY57730.1"/>
    <property type="molecule type" value="Genomic_DNA"/>
</dbReference>
<keyword evidence="2" id="KW-1185">Reference proteome</keyword>
<dbReference type="Proteomes" id="UP000261828">
    <property type="component" value="Unassembled WGS sequence"/>
</dbReference>
<evidence type="ECO:0000313" key="2">
    <source>
        <dbReference type="Proteomes" id="UP000261828"/>
    </source>
</evidence>
<organism evidence="1 2">
    <name type="scientific">Flagellimonas nanhaiensis</name>
    <dbReference type="NCBI Taxonomy" id="2292706"/>
    <lineage>
        <taxon>Bacteria</taxon>
        <taxon>Pseudomonadati</taxon>
        <taxon>Bacteroidota</taxon>
        <taxon>Flavobacteriia</taxon>
        <taxon>Flavobacteriales</taxon>
        <taxon>Flavobacteriaceae</taxon>
        <taxon>Flagellimonas</taxon>
    </lineage>
</organism>
<sequence>MFPVGDIASYDITGKGFDKKIEQKVRVCHMNYLVHIDRLMFKKHGIHVYVSLKSSWRPKWWELIKKRSGLSQHVYSYLGATDITCDDFAENWEILLEYLINHTSYTRLAVYHTIDPKTGKKSGFIHGDYKNECNDAYVYKIVGGAWKRDYPIERNN</sequence>